<evidence type="ECO:0000313" key="1">
    <source>
        <dbReference type="EMBL" id="GER25075.1"/>
    </source>
</evidence>
<name>A0A5A7NX50_STRAF</name>
<proteinExistence type="predicted"/>
<accession>A0A5A7NX50</accession>
<gene>
    <name evidence="1" type="ORF">STAS_00627</name>
</gene>
<dbReference type="Proteomes" id="UP000325081">
    <property type="component" value="Unassembled WGS sequence"/>
</dbReference>
<reference evidence="2" key="1">
    <citation type="journal article" date="2019" name="Curr. Biol.">
        <title>Genome Sequence of Striga asiatica Provides Insight into the Evolution of Plant Parasitism.</title>
        <authorList>
            <person name="Yoshida S."/>
            <person name="Kim S."/>
            <person name="Wafula E.K."/>
            <person name="Tanskanen J."/>
            <person name="Kim Y.M."/>
            <person name="Honaas L."/>
            <person name="Yang Z."/>
            <person name="Spallek T."/>
            <person name="Conn C.E."/>
            <person name="Ichihashi Y."/>
            <person name="Cheong K."/>
            <person name="Cui S."/>
            <person name="Der J.P."/>
            <person name="Gundlach H."/>
            <person name="Jiao Y."/>
            <person name="Hori C."/>
            <person name="Ishida J.K."/>
            <person name="Kasahara H."/>
            <person name="Kiba T."/>
            <person name="Kim M.S."/>
            <person name="Koo N."/>
            <person name="Laohavisit A."/>
            <person name="Lee Y.H."/>
            <person name="Lumba S."/>
            <person name="McCourt P."/>
            <person name="Mortimer J.C."/>
            <person name="Mutuku J.M."/>
            <person name="Nomura T."/>
            <person name="Sasaki-Sekimoto Y."/>
            <person name="Seto Y."/>
            <person name="Wang Y."/>
            <person name="Wakatake T."/>
            <person name="Sakakibara H."/>
            <person name="Demura T."/>
            <person name="Yamaguchi S."/>
            <person name="Yoneyama K."/>
            <person name="Manabe R.I."/>
            <person name="Nelson D.C."/>
            <person name="Schulman A.H."/>
            <person name="Timko M.P."/>
            <person name="dePamphilis C.W."/>
            <person name="Choi D."/>
            <person name="Shirasu K."/>
        </authorList>
    </citation>
    <scope>NUCLEOTIDE SEQUENCE [LARGE SCALE GENOMIC DNA]</scope>
    <source>
        <strain evidence="2">cv. UVA1</strain>
    </source>
</reference>
<keyword evidence="2" id="KW-1185">Reference proteome</keyword>
<keyword evidence="1" id="KW-0238">DNA-binding</keyword>
<organism evidence="1 2">
    <name type="scientific">Striga asiatica</name>
    <name type="common">Asiatic witchweed</name>
    <name type="synonym">Buchnera asiatica</name>
    <dbReference type="NCBI Taxonomy" id="4170"/>
    <lineage>
        <taxon>Eukaryota</taxon>
        <taxon>Viridiplantae</taxon>
        <taxon>Streptophyta</taxon>
        <taxon>Embryophyta</taxon>
        <taxon>Tracheophyta</taxon>
        <taxon>Spermatophyta</taxon>
        <taxon>Magnoliopsida</taxon>
        <taxon>eudicotyledons</taxon>
        <taxon>Gunneridae</taxon>
        <taxon>Pentapetalae</taxon>
        <taxon>asterids</taxon>
        <taxon>lamiids</taxon>
        <taxon>Lamiales</taxon>
        <taxon>Orobanchaceae</taxon>
        <taxon>Buchnereae</taxon>
        <taxon>Striga</taxon>
    </lineage>
</organism>
<dbReference type="GO" id="GO:0003677">
    <property type="term" value="F:DNA binding"/>
    <property type="evidence" value="ECO:0007669"/>
    <property type="project" value="UniProtKB-KW"/>
</dbReference>
<protein>
    <submittedName>
        <fullName evidence="1">Basic helix-loop-helix (BHLH) DNA-bindingsuperfamily protein</fullName>
    </submittedName>
</protein>
<comment type="caution">
    <text evidence="1">The sequence shown here is derived from an EMBL/GenBank/DDBJ whole genome shotgun (WGS) entry which is preliminary data.</text>
</comment>
<dbReference type="AlphaFoldDB" id="A0A5A7NX50"/>
<dbReference type="EMBL" id="BKCP01000001">
    <property type="protein sequence ID" value="GER25075.1"/>
    <property type="molecule type" value="Genomic_DNA"/>
</dbReference>
<evidence type="ECO:0000313" key="2">
    <source>
        <dbReference type="Proteomes" id="UP000325081"/>
    </source>
</evidence>
<sequence>MSWRMWRTSAGMVISGALRCGRCPSVGSTSTTDFPPRLRRRYSPTTTGTSMSLELWIMWHGTLTWLRSKLFNIRHTLSPMSGRMLNSVRLNSCIALDSRSPPTISGANPVNIDLWFSSMAAYSWSS</sequence>